<protein>
    <submittedName>
        <fullName evidence="2">Uncharacterized protein</fullName>
    </submittedName>
</protein>
<organism evidence="2 3">
    <name type="scientific">Collybia nuda</name>
    <dbReference type="NCBI Taxonomy" id="64659"/>
    <lineage>
        <taxon>Eukaryota</taxon>
        <taxon>Fungi</taxon>
        <taxon>Dikarya</taxon>
        <taxon>Basidiomycota</taxon>
        <taxon>Agaricomycotina</taxon>
        <taxon>Agaricomycetes</taxon>
        <taxon>Agaricomycetidae</taxon>
        <taxon>Agaricales</taxon>
        <taxon>Tricholomatineae</taxon>
        <taxon>Clitocybaceae</taxon>
        <taxon>Collybia</taxon>
    </lineage>
</organism>
<keyword evidence="3" id="KW-1185">Reference proteome</keyword>
<evidence type="ECO:0000313" key="2">
    <source>
        <dbReference type="EMBL" id="KAF9463842.1"/>
    </source>
</evidence>
<proteinExistence type="predicted"/>
<evidence type="ECO:0000313" key="3">
    <source>
        <dbReference type="Proteomes" id="UP000807353"/>
    </source>
</evidence>
<feature type="compositionally biased region" description="Polar residues" evidence="1">
    <location>
        <begin position="66"/>
        <end position="86"/>
    </location>
</feature>
<sequence length="185" mass="19975">MDQASGSSNLINEITTNIDNPTPVASSSNAIGVSSSETITSSATLHNGKNKPGDVTSVPTRLSERIANSQQNRPNVNTNKQTSNLPTLPEEDITVITEFTDAAPPVNPRKHARVQNPLEKDAANKSPAKKKGSQRKGQSSRRAFKRRFNGRALGYGYAKHIANQSNRYPSLPSTCCEQNSPTGFQ</sequence>
<dbReference type="Proteomes" id="UP000807353">
    <property type="component" value="Unassembled WGS sequence"/>
</dbReference>
<feature type="compositionally biased region" description="Polar residues" evidence="1">
    <location>
        <begin position="1"/>
        <end position="20"/>
    </location>
</feature>
<feature type="region of interest" description="Disordered" evidence="1">
    <location>
        <begin position="1"/>
        <end position="150"/>
    </location>
</feature>
<feature type="region of interest" description="Disordered" evidence="1">
    <location>
        <begin position="164"/>
        <end position="185"/>
    </location>
</feature>
<gene>
    <name evidence="2" type="ORF">BDZ94DRAFT_1235730</name>
</gene>
<feature type="compositionally biased region" description="Polar residues" evidence="1">
    <location>
        <begin position="37"/>
        <end position="47"/>
    </location>
</feature>
<reference evidence="2" key="1">
    <citation type="submission" date="2020-11" db="EMBL/GenBank/DDBJ databases">
        <authorList>
            <consortium name="DOE Joint Genome Institute"/>
            <person name="Ahrendt S."/>
            <person name="Riley R."/>
            <person name="Andreopoulos W."/>
            <person name="Labutti K."/>
            <person name="Pangilinan J."/>
            <person name="Ruiz-Duenas F.J."/>
            <person name="Barrasa J.M."/>
            <person name="Sanchez-Garcia M."/>
            <person name="Camarero S."/>
            <person name="Miyauchi S."/>
            <person name="Serrano A."/>
            <person name="Linde D."/>
            <person name="Babiker R."/>
            <person name="Drula E."/>
            <person name="Ayuso-Fernandez I."/>
            <person name="Pacheco R."/>
            <person name="Padilla G."/>
            <person name="Ferreira P."/>
            <person name="Barriuso J."/>
            <person name="Kellner H."/>
            <person name="Castanera R."/>
            <person name="Alfaro M."/>
            <person name="Ramirez L."/>
            <person name="Pisabarro A.G."/>
            <person name="Kuo A."/>
            <person name="Tritt A."/>
            <person name="Lipzen A."/>
            <person name="He G."/>
            <person name="Yan M."/>
            <person name="Ng V."/>
            <person name="Cullen D."/>
            <person name="Martin F."/>
            <person name="Rosso M.-N."/>
            <person name="Henrissat B."/>
            <person name="Hibbett D."/>
            <person name="Martinez A.T."/>
            <person name="Grigoriev I.V."/>
        </authorList>
    </citation>
    <scope>NUCLEOTIDE SEQUENCE</scope>
    <source>
        <strain evidence="2">CBS 247.69</strain>
    </source>
</reference>
<feature type="compositionally biased region" description="Low complexity" evidence="1">
    <location>
        <begin position="24"/>
        <end position="36"/>
    </location>
</feature>
<evidence type="ECO:0000256" key="1">
    <source>
        <dbReference type="SAM" id="MobiDB-lite"/>
    </source>
</evidence>
<feature type="compositionally biased region" description="Basic residues" evidence="1">
    <location>
        <begin position="127"/>
        <end position="149"/>
    </location>
</feature>
<dbReference type="EMBL" id="MU150258">
    <property type="protein sequence ID" value="KAF9463842.1"/>
    <property type="molecule type" value="Genomic_DNA"/>
</dbReference>
<accession>A0A9P5Y809</accession>
<dbReference type="AlphaFoldDB" id="A0A9P5Y809"/>
<name>A0A9P5Y809_9AGAR</name>
<comment type="caution">
    <text evidence="2">The sequence shown here is derived from an EMBL/GenBank/DDBJ whole genome shotgun (WGS) entry which is preliminary data.</text>
</comment>